<dbReference type="Proteomes" id="UP000756346">
    <property type="component" value="Unassembled WGS sequence"/>
</dbReference>
<dbReference type="RefSeq" id="XP_046018847.1">
    <property type="nucleotide sequence ID" value="XM_046152377.1"/>
</dbReference>
<dbReference type="GeneID" id="70181923"/>
<accession>A0A9P8YIU6</accession>
<evidence type="ECO:0000313" key="3">
    <source>
        <dbReference type="Proteomes" id="UP000756346"/>
    </source>
</evidence>
<comment type="caution">
    <text evidence="2">The sequence shown here is derived from an EMBL/GenBank/DDBJ whole genome shotgun (WGS) entry which is preliminary data.</text>
</comment>
<name>A0A9P8YIU6_9PEZI</name>
<evidence type="ECO:0000313" key="2">
    <source>
        <dbReference type="EMBL" id="KAH7040792.1"/>
    </source>
</evidence>
<sequence>MRAVPEGGARRVEHGSFPVSEKSYARKRSTENSARVASVRSPCSPISLLPSVSTAESQKRFCQPGGPGGGLLLAQLHHIAICASWHAMPCWGRIPEQERMFSSLEAKLSSDHIFKCIRMGSFCPPNGNTTGAHVCKPRARCSRSASFCSVETSQIHRS</sequence>
<gene>
    <name evidence="2" type="ORF">B0I36DRAFT_311475</name>
</gene>
<dbReference type="AlphaFoldDB" id="A0A9P8YIU6"/>
<keyword evidence="3" id="KW-1185">Reference proteome</keyword>
<evidence type="ECO:0000256" key="1">
    <source>
        <dbReference type="SAM" id="MobiDB-lite"/>
    </source>
</evidence>
<protein>
    <submittedName>
        <fullName evidence="2">Uncharacterized protein</fullName>
    </submittedName>
</protein>
<dbReference type="EMBL" id="JAGTJQ010000001">
    <property type="protein sequence ID" value="KAH7040792.1"/>
    <property type="molecule type" value="Genomic_DNA"/>
</dbReference>
<reference evidence="2" key="1">
    <citation type="journal article" date="2021" name="Nat. Commun.">
        <title>Genetic determinants of endophytism in the Arabidopsis root mycobiome.</title>
        <authorList>
            <person name="Mesny F."/>
            <person name="Miyauchi S."/>
            <person name="Thiergart T."/>
            <person name="Pickel B."/>
            <person name="Atanasova L."/>
            <person name="Karlsson M."/>
            <person name="Huettel B."/>
            <person name="Barry K.W."/>
            <person name="Haridas S."/>
            <person name="Chen C."/>
            <person name="Bauer D."/>
            <person name="Andreopoulos W."/>
            <person name="Pangilinan J."/>
            <person name="LaButti K."/>
            <person name="Riley R."/>
            <person name="Lipzen A."/>
            <person name="Clum A."/>
            <person name="Drula E."/>
            <person name="Henrissat B."/>
            <person name="Kohler A."/>
            <person name="Grigoriev I.V."/>
            <person name="Martin F.M."/>
            <person name="Hacquard S."/>
        </authorList>
    </citation>
    <scope>NUCLEOTIDE SEQUENCE</scope>
    <source>
        <strain evidence="2">MPI-CAGE-CH-0230</strain>
    </source>
</reference>
<organism evidence="2 3">
    <name type="scientific">Microdochium trichocladiopsis</name>
    <dbReference type="NCBI Taxonomy" id="1682393"/>
    <lineage>
        <taxon>Eukaryota</taxon>
        <taxon>Fungi</taxon>
        <taxon>Dikarya</taxon>
        <taxon>Ascomycota</taxon>
        <taxon>Pezizomycotina</taxon>
        <taxon>Sordariomycetes</taxon>
        <taxon>Xylariomycetidae</taxon>
        <taxon>Xylariales</taxon>
        <taxon>Microdochiaceae</taxon>
        <taxon>Microdochium</taxon>
    </lineage>
</organism>
<proteinExistence type="predicted"/>
<feature type="region of interest" description="Disordered" evidence="1">
    <location>
        <begin position="1"/>
        <end position="36"/>
    </location>
</feature>